<feature type="region of interest" description="Disordered" evidence="4">
    <location>
        <begin position="69"/>
        <end position="89"/>
    </location>
</feature>
<evidence type="ECO:0000256" key="1">
    <source>
        <dbReference type="ARBA" id="ARBA00004173"/>
    </source>
</evidence>
<evidence type="ECO:0000256" key="2">
    <source>
        <dbReference type="ARBA" id="ARBA00022946"/>
    </source>
</evidence>
<dbReference type="GO" id="GO:0005739">
    <property type="term" value="C:mitochondrion"/>
    <property type="evidence" value="ECO:0007669"/>
    <property type="project" value="UniProtKB-SubCell"/>
</dbReference>
<reference evidence="5 6" key="1">
    <citation type="submission" date="2015-01" db="EMBL/GenBank/DDBJ databases">
        <title>The Genome Sequence of Exophiala xenobiotica CBS118157.</title>
        <authorList>
            <consortium name="The Broad Institute Genomics Platform"/>
            <person name="Cuomo C."/>
            <person name="de Hoog S."/>
            <person name="Gorbushina A."/>
            <person name="Stielow B."/>
            <person name="Teixiera M."/>
            <person name="Abouelleil A."/>
            <person name="Chapman S.B."/>
            <person name="Priest M."/>
            <person name="Young S.K."/>
            <person name="Wortman J."/>
            <person name="Nusbaum C."/>
            <person name="Birren B."/>
        </authorList>
    </citation>
    <scope>NUCLEOTIDE SEQUENCE [LARGE SCALE GENOMIC DNA]</scope>
    <source>
        <strain evidence="5 6">CBS 118157</strain>
    </source>
</reference>
<sequence length="349" mass="39871">MPQPARFLPRRAVRAVLPLRLSNRNPRAHFLCEHQIFSLTARQFTTTRHRDAAMGGLRDVNYNSVMPKVHSSKTQMAKQTAGKERSMPDDLGRMPNSLVMAPSSNLPSWLPPTSSRRLRLKWFQLKTAVQSWFSIFYLLYWDAPKDPVTNKKIRKPLELSERATIAKGLHQQFNRALAAGDTATLEKIACDGVLAKAKSRIQRRKRVGAIEQWKHMKYLGIDYPQWLQRWPISVLLPNASARVLTDRMAPLPFPKSSFRQCTVRISSCQWCKTASMQYGQIFNRTEYVVIQKLEINGKEGDWKFWGTVDPNTMEEIDKMMEGQKGQDTLAARFREQLSTVTGGFGGMSG</sequence>
<dbReference type="GeneID" id="25325300"/>
<evidence type="ECO:0000256" key="3">
    <source>
        <dbReference type="ARBA" id="ARBA00023128"/>
    </source>
</evidence>
<keyword evidence="6" id="KW-1185">Reference proteome</keyword>
<protein>
    <recommendedName>
        <fullName evidence="7">Tim44-like domain-containing protein</fullName>
    </recommendedName>
</protein>
<name>A0A0D2ET31_9EURO</name>
<dbReference type="HOGENOM" id="CLU_055139_0_0_1"/>
<dbReference type="AlphaFoldDB" id="A0A0D2ET31"/>
<gene>
    <name evidence="5" type="ORF">PV05_03392</name>
</gene>
<evidence type="ECO:0000256" key="4">
    <source>
        <dbReference type="SAM" id="MobiDB-lite"/>
    </source>
</evidence>
<dbReference type="PANTHER" id="PTHR28554:SF1">
    <property type="entry name" value="LARGE RIBOSOMAL SUBUNIT PROTEIN ML45"/>
    <property type="match status" value="1"/>
</dbReference>
<evidence type="ECO:0008006" key="7">
    <source>
        <dbReference type="Google" id="ProtNLM"/>
    </source>
</evidence>
<dbReference type="RefSeq" id="XP_013319482.1">
    <property type="nucleotide sequence ID" value="XM_013464028.1"/>
</dbReference>
<dbReference type="OrthoDB" id="19619at2759"/>
<proteinExistence type="predicted"/>
<keyword evidence="2" id="KW-0809">Transit peptide</keyword>
<comment type="subcellular location">
    <subcellularLocation>
        <location evidence="1">Mitochondrion</location>
    </subcellularLocation>
</comment>
<organism evidence="5 6">
    <name type="scientific">Exophiala xenobiotica</name>
    <dbReference type="NCBI Taxonomy" id="348802"/>
    <lineage>
        <taxon>Eukaryota</taxon>
        <taxon>Fungi</taxon>
        <taxon>Dikarya</taxon>
        <taxon>Ascomycota</taxon>
        <taxon>Pezizomycotina</taxon>
        <taxon>Eurotiomycetes</taxon>
        <taxon>Chaetothyriomycetidae</taxon>
        <taxon>Chaetothyriales</taxon>
        <taxon>Herpotrichiellaceae</taxon>
        <taxon>Exophiala</taxon>
    </lineage>
</organism>
<dbReference type="InterPro" id="IPR051975">
    <property type="entry name" value="mtLSU_mL45"/>
</dbReference>
<dbReference type="Gene3D" id="3.10.450.240">
    <property type="match status" value="1"/>
</dbReference>
<dbReference type="Proteomes" id="UP000054342">
    <property type="component" value="Unassembled WGS sequence"/>
</dbReference>
<dbReference type="EMBL" id="KN847318">
    <property type="protein sequence ID" value="KIW58898.1"/>
    <property type="molecule type" value="Genomic_DNA"/>
</dbReference>
<evidence type="ECO:0000313" key="5">
    <source>
        <dbReference type="EMBL" id="KIW58898.1"/>
    </source>
</evidence>
<keyword evidence="3" id="KW-0496">Mitochondrion</keyword>
<dbReference type="PANTHER" id="PTHR28554">
    <property type="entry name" value="39S RIBOSOMAL PROTEIN L45, MITOCHONDRIAL"/>
    <property type="match status" value="1"/>
</dbReference>
<evidence type="ECO:0000313" key="6">
    <source>
        <dbReference type="Proteomes" id="UP000054342"/>
    </source>
</evidence>
<accession>A0A0D2ET31</accession>